<dbReference type="EMBL" id="SDAM02000120">
    <property type="protein sequence ID" value="KAH6828837.1"/>
    <property type="molecule type" value="Genomic_DNA"/>
</dbReference>
<evidence type="ECO:0000256" key="1">
    <source>
        <dbReference type="SAM" id="MobiDB-lite"/>
    </source>
</evidence>
<name>A0AAD4P7P9_PERFH</name>
<evidence type="ECO:0000313" key="3">
    <source>
        <dbReference type="Proteomes" id="UP001190926"/>
    </source>
</evidence>
<feature type="region of interest" description="Disordered" evidence="1">
    <location>
        <begin position="1"/>
        <end position="22"/>
    </location>
</feature>
<dbReference type="AlphaFoldDB" id="A0AAD4P7P9"/>
<keyword evidence="3" id="KW-1185">Reference proteome</keyword>
<protein>
    <submittedName>
        <fullName evidence="2">Uncharacterized protein</fullName>
    </submittedName>
</protein>
<reference evidence="2 3" key="1">
    <citation type="journal article" date="2021" name="Nat. Commun.">
        <title>Incipient diploidization of the medicinal plant Perilla within 10,000 years.</title>
        <authorList>
            <person name="Zhang Y."/>
            <person name="Shen Q."/>
            <person name="Leng L."/>
            <person name="Zhang D."/>
            <person name="Chen S."/>
            <person name="Shi Y."/>
            <person name="Ning Z."/>
            <person name="Chen S."/>
        </authorList>
    </citation>
    <scope>NUCLEOTIDE SEQUENCE [LARGE SCALE GENOMIC DNA]</scope>
    <source>
        <strain evidence="3">cv. PC099</strain>
    </source>
</reference>
<sequence>MLEGIESSQTNTNGDDSKLPESFDHILPDNLFASPTKFAAEHRSVFSEASASTDDSIPVTITSSKNKTLSMASHKSCYVEIPRYFSSFITLINLERIQIYYSDELSESLNSNREQST</sequence>
<comment type="caution">
    <text evidence="2">The sequence shown here is derived from an EMBL/GenBank/DDBJ whole genome shotgun (WGS) entry which is preliminary data.</text>
</comment>
<organism evidence="2 3">
    <name type="scientific">Perilla frutescens var. hirtella</name>
    <name type="common">Perilla citriodora</name>
    <name type="synonym">Perilla setoyensis</name>
    <dbReference type="NCBI Taxonomy" id="608512"/>
    <lineage>
        <taxon>Eukaryota</taxon>
        <taxon>Viridiplantae</taxon>
        <taxon>Streptophyta</taxon>
        <taxon>Embryophyta</taxon>
        <taxon>Tracheophyta</taxon>
        <taxon>Spermatophyta</taxon>
        <taxon>Magnoliopsida</taxon>
        <taxon>eudicotyledons</taxon>
        <taxon>Gunneridae</taxon>
        <taxon>Pentapetalae</taxon>
        <taxon>asterids</taxon>
        <taxon>lamiids</taxon>
        <taxon>Lamiales</taxon>
        <taxon>Lamiaceae</taxon>
        <taxon>Nepetoideae</taxon>
        <taxon>Elsholtzieae</taxon>
        <taxon>Perilla</taxon>
    </lineage>
</organism>
<proteinExistence type="predicted"/>
<gene>
    <name evidence="2" type="ORF">C2S53_013675</name>
</gene>
<feature type="compositionally biased region" description="Polar residues" evidence="1">
    <location>
        <begin position="1"/>
        <end position="14"/>
    </location>
</feature>
<dbReference type="Proteomes" id="UP001190926">
    <property type="component" value="Unassembled WGS sequence"/>
</dbReference>
<accession>A0AAD4P7P9</accession>
<evidence type="ECO:0000313" key="2">
    <source>
        <dbReference type="EMBL" id="KAH6828837.1"/>
    </source>
</evidence>